<name>A0A7J3SMB2_9CREN</name>
<dbReference type="Pfam" id="PF01163">
    <property type="entry name" value="RIO1"/>
    <property type="match status" value="1"/>
</dbReference>
<dbReference type="SUPFAM" id="SSF56112">
    <property type="entry name" value="Protein kinase-like (PK-like)"/>
    <property type="match status" value="1"/>
</dbReference>
<feature type="region of interest" description="Disordered" evidence="12">
    <location>
        <begin position="1"/>
        <end position="20"/>
    </location>
</feature>
<dbReference type="InterPro" id="IPR000719">
    <property type="entry name" value="Prot_kinase_dom"/>
</dbReference>
<evidence type="ECO:0000256" key="10">
    <source>
        <dbReference type="ARBA" id="ARBA00047899"/>
    </source>
</evidence>
<dbReference type="PANTHER" id="PTHR45723">
    <property type="entry name" value="SERINE/THREONINE-PROTEIN KINASE RIO1"/>
    <property type="match status" value="1"/>
</dbReference>
<dbReference type="PROSITE" id="PS01245">
    <property type="entry name" value="RIO1"/>
    <property type="match status" value="1"/>
</dbReference>
<dbReference type="Gene3D" id="1.10.510.10">
    <property type="entry name" value="Transferase(Phosphotransferase) domain 1"/>
    <property type="match status" value="1"/>
</dbReference>
<comment type="catalytic activity">
    <reaction evidence="11">
        <text>L-seryl-[protein] + ATP = O-phospho-L-seryl-[protein] + ADP + H(+)</text>
        <dbReference type="Rhea" id="RHEA:17989"/>
        <dbReference type="Rhea" id="RHEA-COMP:9863"/>
        <dbReference type="Rhea" id="RHEA-COMP:11604"/>
        <dbReference type="ChEBI" id="CHEBI:15378"/>
        <dbReference type="ChEBI" id="CHEBI:29999"/>
        <dbReference type="ChEBI" id="CHEBI:30616"/>
        <dbReference type="ChEBI" id="CHEBI:83421"/>
        <dbReference type="ChEBI" id="CHEBI:456216"/>
        <dbReference type="EC" id="2.7.11.1"/>
    </reaction>
</comment>
<evidence type="ECO:0000256" key="3">
    <source>
        <dbReference type="ARBA" id="ARBA00022527"/>
    </source>
</evidence>
<evidence type="ECO:0000256" key="9">
    <source>
        <dbReference type="ARBA" id="ARBA00022842"/>
    </source>
</evidence>
<protein>
    <recommendedName>
        <fullName evidence="2">non-specific serine/threonine protein kinase</fullName>
        <ecNumber evidence="2">2.7.11.1</ecNumber>
    </recommendedName>
</protein>
<sequence length="271" mass="31401">MGEDELERKLNKKLTEKEEEREKDYDLLKTVEEVFDSFTLRSLYELARRLGIKRIGGVVSSGKEARIYRGINESGRELAIKIYLTFSAEFKKGLYKYIMGDERFENAKATTTKKLMSLWAKKEYSNLKRMYSAGVSVPEPIGYKDNIVVMEFIGEEGVRAPLLKEVGESLDDPRSIYDEIAEGLRKMICRASLVHADLSEYNIMVFRGKPVFIDVSQSVLTTHPNSEEFLRKDISNIDRFFNRTYNIEVYGDTLLEELLRCLREEKRGRGQ</sequence>
<dbReference type="PROSITE" id="PS50011">
    <property type="entry name" value="PROTEIN_KINASE_DOM"/>
    <property type="match status" value="1"/>
</dbReference>
<keyword evidence="9" id="KW-0460">Magnesium</keyword>
<evidence type="ECO:0000256" key="7">
    <source>
        <dbReference type="ARBA" id="ARBA00022777"/>
    </source>
</evidence>
<evidence type="ECO:0000259" key="13">
    <source>
        <dbReference type="PROSITE" id="PS50011"/>
    </source>
</evidence>
<dbReference type="AlphaFoldDB" id="A0A7J3SMB2"/>
<evidence type="ECO:0000256" key="4">
    <source>
        <dbReference type="ARBA" id="ARBA00022679"/>
    </source>
</evidence>
<accession>A0A7J3SMB2</accession>
<dbReference type="InterPro" id="IPR000687">
    <property type="entry name" value="RIO_kinase"/>
</dbReference>
<evidence type="ECO:0000256" key="6">
    <source>
        <dbReference type="ARBA" id="ARBA00022741"/>
    </source>
</evidence>
<dbReference type="SMART" id="SM00090">
    <property type="entry name" value="RIO"/>
    <property type="match status" value="1"/>
</dbReference>
<keyword evidence="6" id="KW-0547">Nucleotide-binding</keyword>
<dbReference type="InterPro" id="IPR051272">
    <property type="entry name" value="RIO-type_Ser/Thr_kinase"/>
</dbReference>
<organism evidence="14">
    <name type="scientific">Fervidicoccus fontis</name>
    <dbReference type="NCBI Taxonomy" id="683846"/>
    <lineage>
        <taxon>Archaea</taxon>
        <taxon>Thermoproteota</taxon>
        <taxon>Thermoprotei</taxon>
        <taxon>Fervidicoccales</taxon>
        <taxon>Fervidicoccaceae</taxon>
        <taxon>Fervidicoccus</taxon>
    </lineage>
</organism>
<keyword evidence="3" id="KW-0723">Serine/threonine-protein kinase</keyword>
<reference evidence="14" key="1">
    <citation type="journal article" date="2020" name="mSystems">
        <title>Genome- and Community-Level Interaction Insights into Carbon Utilization and Element Cycling Functions of Hydrothermarchaeota in Hydrothermal Sediment.</title>
        <authorList>
            <person name="Zhou Z."/>
            <person name="Liu Y."/>
            <person name="Xu W."/>
            <person name="Pan J."/>
            <person name="Luo Z.H."/>
            <person name="Li M."/>
        </authorList>
    </citation>
    <scope>NUCLEOTIDE SEQUENCE [LARGE SCALE GENOMIC DNA]</scope>
    <source>
        <strain evidence="14">SpSt-885</strain>
    </source>
</reference>
<keyword evidence="8" id="KW-0067">ATP-binding</keyword>
<evidence type="ECO:0000313" key="14">
    <source>
        <dbReference type="EMBL" id="HGZ60761.1"/>
    </source>
</evidence>
<evidence type="ECO:0000256" key="8">
    <source>
        <dbReference type="ARBA" id="ARBA00022840"/>
    </source>
</evidence>
<dbReference type="InterPro" id="IPR018934">
    <property type="entry name" value="RIO_dom"/>
</dbReference>
<dbReference type="EC" id="2.7.11.1" evidence="2"/>
<evidence type="ECO:0000256" key="5">
    <source>
        <dbReference type="ARBA" id="ARBA00022723"/>
    </source>
</evidence>
<feature type="domain" description="Protein kinase" evidence="13">
    <location>
        <begin position="44"/>
        <end position="271"/>
    </location>
</feature>
<comment type="similarity">
    <text evidence="1">Belongs to the protein kinase superfamily. RIO-type Ser/Thr kinase family.</text>
</comment>
<dbReference type="InterPro" id="IPR011009">
    <property type="entry name" value="Kinase-like_dom_sf"/>
</dbReference>
<dbReference type="CDD" id="cd05145">
    <property type="entry name" value="RIO1_like"/>
    <property type="match status" value="1"/>
</dbReference>
<keyword evidence="5" id="KW-0479">Metal-binding</keyword>
<dbReference type="Gene3D" id="3.30.200.20">
    <property type="entry name" value="Phosphorylase Kinase, domain 1"/>
    <property type="match status" value="1"/>
</dbReference>
<proteinExistence type="inferred from homology"/>
<dbReference type="InterPro" id="IPR018935">
    <property type="entry name" value="RIO_kinase_CS"/>
</dbReference>
<dbReference type="PROSITE" id="PS00109">
    <property type="entry name" value="PROTEIN_KINASE_TYR"/>
    <property type="match status" value="1"/>
</dbReference>
<comment type="caution">
    <text evidence="14">The sequence shown here is derived from an EMBL/GenBank/DDBJ whole genome shotgun (WGS) entry which is preliminary data.</text>
</comment>
<keyword evidence="4" id="KW-0808">Transferase</keyword>
<dbReference type="GO" id="GO:0004674">
    <property type="term" value="F:protein serine/threonine kinase activity"/>
    <property type="evidence" value="ECO:0007669"/>
    <property type="project" value="UniProtKB-KW"/>
</dbReference>
<gene>
    <name evidence="14" type="ORF">ENW83_06160</name>
</gene>
<dbReference type="GO" id="GO:0046872">
    <property type="term" value="F:metal ion binding"/>
    <property type="evidence" value="ECO:0007669"/>
    <property type="project" value="UniProtKB-KW"/>
</dbReference>
<dbReference type="GO" id="GO:0005524">
    <property type="term" value="F:ATP binding"/>
    <property type="evidence" value="ECO:0007669"/>
    <property type="project" value="UniProtKB-KW"/>
</dbReference>
<keyword evidence="7 14" id="KW-0418">Kinase</keyword>
<dbReference type="EMBL" id="DTLS01000175">
    <property type="protein sequence ID" value="HGZ60761.1"/>
    <property type="molecule type" value="Genomic_DNA"/>
</dbReference>
<evidence type="ECO:0000256" key="2">
    <source>
        <dbReference type="ARBA" id="ARBA00012513"/>
    </source>
</evidence>
<evidence type="ECO:0000256" key="1">
    <source>
        <dbReference type="ARBA" id="ARBA00009196"/>
    </source>
</evidence>
<comment type="catalytic activity">
    <reaction evidence="10">
        <text>L-threonyl-[protein] + ATP = O-phospho-L-threonyl-[protein] + ADP + H(+)</text>
        <dbReference type="Rhea" id="RHEA:46608"/>
        <dbReference type="Rhea" id="RHEA-COMP:11060"/>
        <dbReference type="Rhea" id="RHEA-COMP:11605"/>
        <dbReference type="ChEBI" id="CHEBI:15378"/>
        <dbReference type="ChEBI" id="CHEBI:30013"/>
        <dbReference type="ChEBI" id="CHEBI:30616"/>
        <dbReference type="ChEBI" id="CHEBI:61977"/>
        <dbReference type="ChEBI" id="CHEBI:456216"/>
        <dbReference type="EC" id="2.7.11.1"/>
    </reaction>
</comment>
<evidence type="ECO:0000256" key="11">
    <source>
        <dbReference type="ARBA" id="ARBA00048679"/>
    </source>
</evidence>
<dbReference type="InterPro" id="IPR008266">
    <property type="entry name" value="Tyr_kinase_AS"/>
</dbReference>
<evidence type="ECO:0000256" key="12">
    <source>
        <dbReference type="SAM" id="MobiDB-lite"/>
    </source>
</evidence>